<keyword evidence="2" id="KW-0813">Transport</keyword>
<accession>A0ABT9NC14</accession>
<evidence type="ECO:0000256" key="5">
    <source>
        <dbReference type="ARBA" id="ARBA00023065"/>
    </source>
</evidence>
<dbReference type="PANTHER" id="PTHR11537:SF254">
    <property type="entry name" value="POTASSIUM VOLTAGE-GATED CHANNEL PROTEIN SHAB"/>
    <property type="match status" value="1"/>
</dbReference>
<dbReference type="Gene3D" id="1.20.5.110">
    <property type="match status" value="1"/>
</dbReference>
<evidence type="ECO:0000313" key="10">
    <source>
        <dbReference type="EMBL" id="MDP9801267.1"/>
    </source>
</evidence>
<feature type="transmembrane region" description="Helical" evidence="8">
    <location>
        <begin position="29"/>
        <end position="47"/>
    </location>
</feature>
<dbReference type="InterPro" id="IPR027359">
    <property type="entry name" value="Volt_channel_dom_sf"/>
</dbReference>
<keyword evidence="6 8" id="KW-0472">Membrane</keyword>
<organism evidence="10 11">
    <name type="scientific">Arcanobacterium wilhelmae</name>
    <dbReference type="NCBI Taxonomy" id="1803177"/>
    <lineage>
        <taxon>Bacteria</taxon>
        <taxon>Bacillati</taxon>
        <taxon>Actinomycetota</taxon>
        <taxon>Actinomycetes</taxon>
        <taxon>Actinomycetales</taxon>
        <taxon>Actinomycetaceae</taxon>
        <taxon>Arcanobacterium</taxon>
    </lineage>
</organism>
<dbReference type="InterPro" id="IPR028325">
    <property type="entry name" value="VG_K_chnl"/>
</dbReference>
<feature type="transmembrane region" description="Helical" evidence="8">
    <location>
        <begin position="195"/>
        <end position="219"/>
    </location>
</feature>
<dbReference type="EMBL" id="JAUSQW010000001">
    <property type="protein sequence ID" value="MDP9801267.1"/>
    <property type="molecule type" value="Genomic_DNA"/>
</dbReference>
<name>A0ABT9NC14_9ACTO</name>
<comment type="caution">
    <text evidence="10">The sequence shown here is derived from an EMBL/GenBank/DDBJ whole genome shotgun (WGS) entry which is preliminary data.</text>
</comment>
<keyword evidence="3 8" id="KW-0812">Transmembrane</keyword>
<dbReference type="Gene3D" id="1.10.287.70">
    <property type="match status" value="1"/>
</dbReference>
<dbReference type="SUPFAM" id="SSF81324">
    <property type="entry name" value="Voltage-gated potassium channels"/>
    <property type="match status" value="1"/>
</dbReference>
<sequence>MTNNESQGSSQAQSSLDTHIVPSDRWERHSQWALTAFALIFLTLYGWDVIGDLKGAGHSWASFGMNAIWAIFAVDYVIRLALSKRKLHWFIHHLVDLAIVALPLLRPLRLLQLINLVKILGKSASATFRGKLALYSSASVFLLVLVGSLAVLDAERGEPNTLIHDFPDALWWAVCTITTVGYGDLYPISWTGRAIAVCMMVAGVALIGVVTASIASWIVETIETNSDAREATLEDEITALRAEINALRQQLSPATNPNSMSENHASNG</sequence>
<keyword evidence="7 10" id="KW-0407">Ion channel</keyword>
<evidence type="ECO:0000256" key="1">
    <source>
        <dbReference type="ARBA" id="ARBA00004141"/>
    </source>
</evidence>
<comment type="subcellular location">
    <subcellularLocation>
        <location evidence="1">Membrane</location>
        <topology evidence="1">Multi-pass membrane protein</topology>
    </subcellularLocation>
</comment>
<dbReference type="InterPro" id="IPR013099">
    <property type="entry name" value="K_chnl_dom"/>
</dbReference>
<proteinExistence type="predicted"/>
<dbReference type="PRINTS" id="PR00169">
    <property type="entry name" value="KCHANNEL"/>
</dbReference>
<evidence type="ECO:0000313" key="11">
    <source>
        <dbReference type="Proteomes" id="UP001235966"/>
    </source>
</evidence>
<dbReference type="RefSeq" id="WP_307014629.1">
    <property type="nucleotide sequence ID" value="NZ_JAUSQW010000001.1"/>
</dbReference>
<feature type="transmembrane region" description="Helical" evidence="8">
    <location>
        <begin position="59"/>
        <end position="78"/>
    </location>
</feature>
<dbReference type="Proteomes" id="UP001235966">
    <property type="component" value="Unassembled WGS sequence"/>
</dbReference>
<reference evidence="10 11" key="1">
    <citation type="submission" date="2023-07" db="EMBL/GenBank/DDBJ databases">
        <title>Sequencing the genomes of 1000 actinobacteria strains.</title>
        <authorList>
            <person name="Klenk H.-P."/>
        </authorList>
    </citation>
    <scope>NUCLEOTIDE SEQUENCE [LARGE SCALE GENOMIC DNA]</scope>
    <source>
        <strain evidence="10 11">DSM 102162</strain>
    </source>
</reference>
<dbReference type="PANTHER" id="PTHR11537">
    <property type="entry name" value="VOLTAGE-GATED POTASSIUM CHANNEL"/>
    <property type="match status" value="1"/>
</dbReference>
<feature type="transmembrane region" description="Helical" evidence="8">
    <location>
        <begin position="132"/>
        <end position="150"/>
    </location>
</feature>
<evidence type="ECO:0000256" key="6">
    <source>
        <dbReference type="ARBA" id="ARBA00023136"/>
    </source>
</evidence>
<dbReference type="Pfam" id="PF07885">
    <property type="entry name" value="Ion_trans_2"/>
    <property type="match status" value="1"/>
</dbReference>
<feature type="domain" description="Potassium channel" evidence="9">
    <location>
        <begin position="141"/>
        <end position="219"/>
    </location>
</feature>
<protein>
    <submittedName>
        <fullName evidence="10">Voltage-gated potassium channel</fullName>
    </submittedName>
</protein>
<evidence type="ECO:0000259" key="9">
    <source>
        <dbReference type="Pfam" id="PF07885"/>
    </source>
</evidence>
<keyword evidence="11" id="KW-1185">Reference proteome</keyword>
<keyword evidence="4 8" id="KW-1133">Transmembrane helix</keyword>
<dbReference type="Gene3D" id="1.20.120.350">
    <property type="entry name" value="Voltage-gated potassium channels. Chain C"/>
    <property type="match status" value="1"/>
</dbReference>
<dbReference type="GO" id="GO:0034220">
    <property type="term" value="P:monoatomic ion transmembrane transport"/>
    <property type="evidence" value="ECO:0007669"/>
    <property type="project" value="UniProtKB-KW"/>
</dbReference>
<keyword evidence="5" id="KW-0406">Ion transport</keyword>
<evidence type="ECO:0000256" key="2">
    <source>
        <dbReference type="ARBA" id="ARBA00022448"/>
    </source>
</evidence>
<gene>
    <name evidence="10" type="ORF">J2S49_001343</name>
</gene>
<evidence type="ECO:0000256" key="7">
    <source>
        <dbReference type="ARBA" id="ARBA00023303"/>
    </source>
</evidence>
<evidence type="ECO:0000256" key="3">
    <source>
        <dbReference type="ARBA" id="ARBA00022692"/>
    </source>
</evidence>
<feature type="transmembrane region" description="Helical" evidence="8">
    <location>
        <begin position="170"/>
        <end position="188"/>
    </location>
</feature>
<evidence type="ECO:0000256" key="4">
    <source>
        <dbReference type="ARBA" id="ARBA00022989"/>
    </source>
</evidence>
<evidence type="ECO:0000256" key="8">
    <source>
        <dbReference type="SAM" id="Phobius"/>
    </source>
</evidence>